<keyword evidence="1" id="KW-0560">Oxidoreductase</keyword>
<protein>
    <submittedName>
        <fullName evidence="3">Aldo-keto reductase 6</fullName>
    </submittedName>
</protein>
<dbReference type="GeneID" id="20671799"/>
<dbReference type="Gene3D" id="3.20.20.100">
    <property type="entry name" value="NADP-dependent oxidoreductase domain"/>
    <property type="match status" value="1"/>
</dbReference>
<dbReference type="RefSeq" id="XP_009547917.1">
    <property type="nucleotide sequence ID" value="XM_009549622.1"/>
</dbReference>
<dbReference type="InParanoid" id="W4K1H2"/>
<dbReference type="AlphaFoldDB" id="W4K1H2"/>
<dbReference type="FunCoup" id="W4K1H2">
    <property type="interactions" value="275"/>
</dbReference>
<dbReference type="GO" id="GO:0005737">
    <property type="term" value="C:cytoplasm"/>
    <property type="evidence" value="ECO:0007669"/>
    <property type="project" value="TreeGrafter"/>
</dbReference>
<evidence type="ECO:0000313" key="4">
    <source>
        <dbReference type="Proteomes" id="UP000030671"/>
    </source>
</evidence>
<dbReference type="EMBL" id="KI925460">
    <property type="protein sequence ID" value="ETW79569.1"/>
    <property type="molecule type" value="Genomic_DNA"/>
</dbReference>
<dbReference type="CDD" id="cd19077">
    <property type="entry name" value="AKR_AKR8A1-2"/>
    <property type="match status" value="1"/>
</dbReference>
<dbReference type="STRING" id="747525.W4K1H2"/>
<dbReference type="InterPro" id="IPR050791">
    <property type="entry name" value="Aldo-Keto_reductase"/>
</dbReference>
<sequence>MVKTTIKLGGSASNVTVAKVGHGLMMMTWKPIHAPDEQCFEAIKASLDSAPPGAKMLLNSGEFYGEVSHMNANLELLARFFEKNPSYANKAFLAVKGGTKADSHATDCSPENLRRSVNNINAKLRGTKTLDIFQPARIDPNFTVEDQMKTLATLQKEGKFGHIGLSECSAASVRRANAVVPITFVEIEVSPMSYGKEAKEVIATCAELGITVGAYSPMGRGFLTGKITKAEDFDEGDHRRHFTRFKKENIEHNFAIVDGLKRIADSKGITTGQLSIAWVSARGPHVLPLPGSSHKDRTLENLQGADVALTSAELKEIDTILETHPVAGGRYIDGMETRFNLWG</sequence>
<dbReference type="PANTHER" id="PTHR43625:SF78">
    <property type="entry name" value="PYRIDOXAL REDUCTASE-RELATED"/>
    <property type="match status" value="1"/>
</dbReference>
<gene>
    <name evidence="3" type="primary">akr6</name>
    <name evidence="3" type="ORF">HETIRDRAFT_35648</name>
</gene>
<reference evidence="3 4" key="1">
    <citation type="journal article" date="2012" name="New Phytol.">
        <title>Insight into trade-off between wood decay and parasitism from the genome of a fungal forest pathogen.</title>
        <authorList>
            <person name="Olson A."/>
            <person name="Aerts A."/>
            <person name="Asiegbu F."/>
            <person name="Belbahri L."/>
            <person name="Bouzid O."/>
            <person name="Broberg A."/>
            <person name="Canback B."/>
            <person name="Coutinho P.M."/>
            <person name="Cullen D."/>
            <person name="Dalman K."/>
            <person name="Deflorio G."/>
            <person name="van Diepen L.T."/>
            <person name="Dunand C."/>
            <person name="Duplessis S."/>
            <person name="Durling M."/>
            <person name="Gonthier P."/>
            <person name="Grimwood J."/>
            <person name="Fossdal C.G."/>
            <person name="Hansson D."/>
            <person name="Henrissat B."/>
            <person name="Hietala A."/>
            <person name="Himmelstrand K."/>
            <person name="Hoffmeister D."/>
            <person name="Hogberg N."/>
            <person name="James T.Y."/>
            <person name="Karlsson M."/>
            <person name="Kohler A."/>
            <person name="Kues U."/>
            <person name="Lee Y.H."/>
            <person name="Lin Y.C."/>
            <person name="Lind M."/>
            <person name="Lindquist E."/>
            <person name="Lombard V."/>
            <person name="Lucas S."/>
            <person name="Lunden K."/>
            <person name="Morin E."/>
            <person name="Murat C."/>
            <person name="Park J."/>
            <person name="Raffaello T."/>
            <person name="Rouze P."/>
            <person name="Salamov A."/>
            <person name="Schmutz J."/>
            <person name="Solheim H."/>
            <person name="Stahlberg J."/>
            <person name="Velez H."/>
            <person name="de Vries R.P."/>
            <person name="Wiebenga A."/>
            <person name="Woodward S."/>
            <person name="Yakovlev I."/>
            <person name="Garbelotto M."/>
            <person name="Martin F."/>
            <person name="Grigoriev I.V."/>
            <person name="Stenlid J."/>
        </authorList>
    </citation>
    <scope>NUCLEOTIDE SEQUENCE [LARGE SCALE GENOMIC DNA]</scope>
    <source>
        <strain evidence="3 4">TC 32-1</strain>
    </source>
</reference>
<keyword evidence="4" id="KW-1185">Reference proteome</keyword>
<dbReference type="OrthoDB" id="37537at2759"/>
<evidence type="ECO:0000259" key="2">
    <source>
        <dbReference type="Pfam" id="PF00248"/>
    </source>
</evidence>
<accession>W4K1H2</accession>
<dbReference type="HOGENOM" id="CLU_023205_2_1_1"/>
<dbReference type="KEGG" id="hir:HETIRDRAFT_35648"/>
<evidence type="ECO:0000256" key="1">
    <source>
        <dbReference type="ARBA" id="ARBA00023002"/>
    </source>
</evidence>
<organism evidence="3 4">
    <name type="scientific">Heterobasidion irregulare (strain TC 32-1)</name>
    <dbReference type="NCBI Taxonomy" id="747525"/>
    <lineage>
        <taxon>Eukaryota</taxon>
        <taxon>Fungi</taxon>
        <taxon>Dikarya</taxon>
        <taxon>Basidiomycota</taxon>
        <taxon>Agaricomycotina</taxon>
        <taxon>Agaricomycetes</taxon>
        <taxon>Russulales</taxon>
        <taxon>Bondarzewiaceae</taxon>
        <taxon>Heterobasidion</taxon>
        <taxon>Heterobasidion annosum species complex</taxon>
    </lineage>
</organism>
<dbReference type="GO" id="GO:0016491">
    <property type="term" value="F:oxidoreductase activity"/>
    <property type="evidence" value="ECO:0007669"/>
    <property type="project" value="UniProtKB-KW"/>
</dbReference>
<name>W4K1H2_HETIT</name>
<dbReference type="InterPro" id="IPR036812">
    <property type="entry name" value="NAD(P)_OxRdtase_dom_sf"/>
</dbReference>
<evidence type="ECO:0000313" key="3">
    <source>
        <dbReference type="EMBL" id="ETW79569.1"/>
    </source>
</evidence>
<dbReference type="Pfam" id="PF00248">
    <property type="entry name" value="Aldo_ket_red"/>
    <property type="match status" value="1"/>
</dbReference>
<dbReference type="SUPFAM" id="SSF51430">
    <property type="entry name" value="NAD(P)-linked oxidoreductase"/>
    <property type="match status" value="1"/>
</dbReference>
<dbReference type="InterPro" id="IPR023210">
    <property type="entry name" value="NADP_OxRdtase_dom"/>
</dbReference>
<feature type="domain" description="NADP-dependent oxidoreductase" evidence="2">
    <location>
        <begin position="20"/>
        <end position="321"/>
    </location>
</feature>
<dbReference type="eggNOG" id="KOG1575">
    <property type="taxonomic scope" value="Eukaryota"/>
</dbReference>
<proteinExistence type="predicted"/>
<dbReference type="PANTHER" id="PTHR43625">
    <property type="entry name" value="AFLATOXIN B1 ALDEHYDE REDUCTASE"/>
    <property type="match status" value="1"/>
</dbReference>
<dbReference type="Proteomes" id="UP000030671">
    <property type="component" value="Unassembled WGS sequence"/>
</dbReference>